<evidence type="ECO:0000313" key="2">
    <source>
        <dbReference type="EMBL" id="MBD7965304.1"/>
    </source>
</evidence>
<keyword evidence="3" id="KW-1185">Reference proteome</keyword>
<sequence length="55" mass="6331">MWWLLLFIIGILALAFIIDYRRKKRNDQLTNSLDPSLRQGEVGSHWNSGDGPNGF</sequence>
<dbReference type="EMBL" id="JACSQM010000006">
    <property type="protein sequence ID" value="MBD7965304.1"/>
    <property type="molecule type" value="Genomic_DNA"/>
</dbReference>
<organism evidence="2 3">
    <name type="scientific">Fictibacillus norfolkensis</name>
    <dbReference type="NCBI Taxonomy" id="2762233"/>
    <lineage>
        <taxon>Bacteria</taxon>
        <taxon>Bacillati</taxon>
        <taxon>Bacillota</taxon>
        <taxon>Bacilli</taxon>
        <taxon>Bacillales</taxon>
        <taxon>Fictibacillaceae</taxon>
        <taxon>Fictibacillus</taxon>
    </lineage>
</organism>
<protein>
    <submittedName>
        <fullName evidence="2">Uncharacterized protein</fullName>
    </submittedName>
</protein>
<gene>
    <name evidence="2" type="ORF">H9648_14670</name>
</gene>
<feature type="region of interest" description="Disordered" evidence="1">
    <location>
        <begin position="30"/>
        <end position="55"/>
    </location>
</feature>
<comment type="caution">
    <text evidence="2">The sequence shown here is derived from an EMBL/GenBank/DDBJ whole genome shotgun (WGS) entry which is preliminary data.</text>
</comment>
<accession>A0ABR8SP79</accession>
<dbReference type="RefSeq" id="WP_191754544.1">
    <property type="nucleotide sequence ID" value="NZ_JACSQM010000006.1"/>
</dbReference>
<evidence type="ECO:0000256" key="1">
    <source>
        <dbReference type="SAM" id="MobiDB-lite"/>
    </source>
</evidence>
<evidence type="ECO:0000313" key="3">
    <source>
        <dbReference type="Proteomes" id="UP000603641"/>
    </source>
</evidence>
<dbReference type="Proteomes" id="UP000603641">
    <property type="component" value="Unassembled WGS sequence"/>
</dbReference>
<proteinExistence type="predicted"/>
<name>A0ABR8SP79_9BACL</name>
<reference evidence="2 3" key="1">
    <citation type="submission" date="2020-08" db="EMBL/GenBank/DDBJ databases">
        <title>A Genomic Blueprint of the Chicken Gut Microbiome.</title>
        <authorList>
            <person name="Gilroy R."/>
            <person name="Ravi A."/>
            <person name="Getino M."/>
            <person name="Pursley I."/>
            <person name="Horton D.L."/>
            <person name="Alikhan N.-F."/>
            <person name="Baker D."/>
            <person name="Gharbi K."/>
            <person name="Hall N."/>
            <person name="Watson M."/>
            <person name="Adriaenssens E.M."/>
            <person name="Foster-Nyarko E."/>
            <person name="Jarju S."/>
            <person name="Secka A."/>
            <person name="Antonio M."/>
            <person name="Oren A."/>
            <person name="Chaudhuri R."/>
            <person name="La Ragione R.M."/>
            <person name="Hildebrand F."/>
            <person name="Pallen M.J."/>
        </authorList>
    </citation>
    <scope>NUCLEOTIDE SEQUENCE [LARGE SCALE GENOMIC DNA]</scope>
    <source>
        <strain evidence="2 3">Sa2CUA10</strain>
    </source>
</reference>